<evidence type="ECO:0000256" key="1">
    <source>
        <dbReference type="SAM" id="Phobius"/>
    </source>
</evidence>
<evidence type="ECO:0000313" key="2">
    <source>
        <dbReference type="EMBL" id="OLQ05777.1"/>
    </source>
</evidence>
<feature type="transmembrane region" description="Helical" evidence="1">
    <location>
        <begin position="62"/>
        <end position="86"/>
    </location>
</feature>
<feature type="transmembrane region" description="Helical" evidence="1">
    <location>
        <begin position="256"/>
        <end position="278"/>
    </location>
</feature>
<reference evidence="2 3" key="1">
    <citation type="submission" date="2016-02" db="EMBL/GenBank/DDBJ databases">
        <title>Genome analysis of coral dinoflagellate symbionts highlights evolutionary adaptations to a symbiotic lifestyle.</title>
        <authorList>
            <person name="Aranda M."/>
            <person name="Li Y."/>
            <person name="Liew Y.J."/>
            <person name="Baumgarten S."/>
            <person name="Simakov O."/>
            <person name="Wilson M."/>
            <person name="Piel J."/>
            <person name="Ashoor H."/>
            <person name="Bougouffa S."/>
            <person name="Bajic V.B."/>
            <person name="Ryu T."/>
            <person name="Ravasi T."/>
            <person name="Bayer T."/>
            <person name="Micklem G."/>
            <person name="Kim H."/>
            <person name="Bhak J."/>
            <person name="Lajeunesse T.C."/>
            <person name="Voolstra C.R."/>
        </authorList>
    </citation>
    <scope>NUCLEOTIDE SEQUENCE [LARGE SCALE GENOMIC DNA]</scope>
    <source>
        <strain evidence="2 3">CCMP2467</strain>
    </source>
</reference>
<keyword evidence="1" id="KW-0472">Membrane</keyword>
<gene>
    <name evidence="2" type="ORF">AK812_SmicGene11031</name>
</gene>
<protein>
    <submittedName>
        <fullName evidence="2">Uncharacterized protein</fullName>
    </submittedName>
</protein>
<feature type="transmembrane region" description="Helical" evidence="1">
    <location>
        <begin position="106"/>
        <end position="128"/>
    </location>
</feature>
<dbReference type="Proteomes" id="UP000186817">
    <property type="component" value="Unassembled WGS sequence"/>
</dbReference>
<dbReference type="AlphaFoldDB" id="A0A1Q9EEH2"/>
<dbReference type="OrthoDB" id="419554at2759"/>
<keyword evidence="3" id="KW-1185">Reference proteome</keyword>
<comment type="caution">
    <text evidence="2">The sequence shown here is derived from an EMBL/GenBank/DDBJ whole genome shotgun (WGS) entry which is preliminary data.</text>
</comment>
<keyword evidence="1" id="KW-1133">Transmembrane helix</keyword>
<name>A0A1Q9EEH2_SYMMI</name>
<organism evidence="2 3">
    <name type="scientific">Symbiodinium microadriaticum</name>
    <name type="common">Dinoflagellate</name>
    <name type="synonym">Zooxanthella microadriatica</name>
    <dbReference type="NCBI Taxonomy" id="2951"/>
    <lineage>
        <taxon>Eukaryota</taxon>
        <taxon>Sar</taxon>
        <taxon>Alveolata</taxon>
        <taxon>Dinophyceae</taxon>
        <taxon>Suessiales</taxon>
        <taxon>Symbiodiniaceae</taxon>
        <taxon>Symbiodinium</taxon>
    </lineage>
</organism>
<keyword evidence="1" id="KW-0812">Transmembrane</keyword>
<feature type="transmembrane region" description="Helical" evidence="1">
    <location>
        <begin position="161"/>
        <end position="188"/>
    </location>
</feature>
<feature type="transmembrane region" description="Helical" evidence="1">
    <location>
        <begin position="135"/>
        <end position="155"/>
    </location>
</feature>
<dbReference type="EMBL" id="LSRX01000176">
    <property type="protein sequence ID" value="OLQ05777.1"/>
    <property type="molecule type" value="Genomic_DNA"/>
</dbReference>
<accession>A0A1Q9EEH2</accession>
<sequence>MCLWNLFGQNLARCLVLDAEGLKASTMKVIVLYTAPFVSELCDTMKDWVVAGFCYLEATGRWGYISCATGVGMVALEITCIAYGYIPQFARLRVTDQISVTPPMMLLLGLYAGMAASVLIDTFGLLIVDAVFANVKFGLFAFIVVPMTAACYMIFTMVTCAFLSFQGIICAAGWLAAAILDIFACLWLRDLGRVKSFIHSEQQFLGGSVCNFAWYTPAQWFNATDTGLRSNALSHRTDVGQMYRGQVSSQSWFRDAYMYVTDGGILCIISIYVIIYSYTQVIVHEDCARDIRKTYRGILELPSKPAQPGAGGWSAWLQREAENVLVDMLSSSRLMIAWAEDIPQGLLSVVLLARFTQHGVVQGLGLAGLSAMISLSKGVCTPTFQPIMRQRQRRNVGRELKQLLELDENLEDLAKQLSFRMSNIIEREHLTRLSLSMLKERSDDVLARYNVGQREAYQPIFSDRDQWFSGLSQDIPEDTQKMGKIAGFLVAVYLDEGKIAPGDLLGLGYCEIEVTSGCRHAGFSISQIRELGFVFEVGQCRDAGFSCQECLEAGHTVKDCKDGGYSCQEFRLAGILPSIDNCLDAGFSFKEVGEAFTVVEFYNDQRIAKECLRAGFTLQQCQQAGYSNRVLERAGFEGATAEEEVANILNFNDFCWEPPPEIDDFKLRGLGDGFVVASLSRENGELLLRTMRWEPKGVSALLAVFVAVAAGVPLDEPANLCTTQAGRTARTSDY</sequence>
<proteinExistence type="predicted"/>
<evidence type="ECO:0000313" key="3">
    <source>
        <dbReference type="Proteomes" id="UP000186817"/>
    </source>
</evidence>